<evidence type="ECO:0000313" key="3">
    <source>
        <dbReference type="Proteomes" id="UP000236642"/>
    </source>
</evidence>
<feature type="repeat" description="WD" evidence="1">
    <location>
        <begin position="86"/>
        <end position="117"/>
    </location>
</feature>
<dbReference type="Proteomes" id="UP000236642">
    <property type="component" value="Unassembled WGS sequence"/>
</dbReference>
<name>A0A2H5Y626_9CHLR</name>
<organism evidence="2 3">
    <name type="scientific">Candidatus Thermoflexus japonica</name>
    <dbReference type="NCBI Taxonomy" id="2035417"/>
    <lineage>
        <taxon>Bacteria</taxon>
        <taxon>Bacillati</taxon>
        <taxon>Chloroflexota</taxon>
        <taxon>Thermoflexia</taxon>
        <taxon>Thermoflexales</taxon>
        <taxon>Thermoflexaceae</taxon>
        <taxon>Thermoflexus</taxon>
    </lineage>
</organism>
<gene>
    <name evidence="2" type="ORF">HRbin22_01139</name>
</gene>
<keyword evidence="1" id="KW-0853">WD repeat</keyword>
<sequence>MGGGDGSRGVGWLDERHLVTFEAQSYGRLTVWEVGTESKHVYKISGYKVIALDLRRMIAVEQSEERPYVGRAVEVKDARTGQRLARLHHGNDIMEISWSPDGRWLRVLATDGSIRAWPVIGATPTP</sequence>
<dbReference type="InterPro" id="IPR011047">
    <property type="entry name" value="Quinoprotein_ADH-like_sf"/>
</dbReference>
<dbReference type="PROSITE" id="PS50082">
    <property type="entry name" value="WD_REPEATS_2"/>
    <property type="match status" value="1"/>
</dbReference>
<dbReference type="InterPro" id="IPR001680">
    <property type="entry name" value="WD40_rpt"/>
</dbReference>
<comment type="caution">
    <text evidence="2">The sequence shown here is derived from an EMBL/GenBank/DDBJ whole genome shotgun (WGS) entry which is preliminary data.</text>
</comment>
<accession>A0A2H5Y626</accession>
<evidence type="ECO:0000256" key="1">
    <source>
        <dbReference type="PROSITE-ProRule" id="PRU00221"/>
    </source>
</evidence>
<reference evidence="3" key="1">
    <citation type="submission" date="2017-09" db="EMBL/GenBank/DDBJ databases">
        <title>Metaegenomics of thermophilic ammonia-oxidizing enrichment culture.</title>
        <authorList>
            <person name="Kato S."/>
            <person name="Suzuki K."/>
        </authorList>
    </citation>
    <scope>NUCLEOTIDE SEQUENCE [LARGE SCALE GENOMIC DNA]</scope>
</reference>
<dbReference type="InterPro" id="IPR015943">
    <property type="entry name" value="WD40/YVTN_repeat-like_dom_sf"/>
</dbReference>
<dbReference type="Gene3D" id="2.130.10.10">
    <property type="entry name" value="YVTN repeat-like/Quinoprotein amine dehydrogenase"/>
    <property type="match status" value="1"/>
</dbReference>
<proteinExistence type="predicted"/>
<dbReference type="PROSITE" id="PS50294">
    <property type="entry name" value="WD_REPEATS_REGION"/>
    <property type="match status" value="1"/>
</dbReference>
<dbReference type="AlphaFoldDB" id="A0A2H5Y626"/>
<dbReference type="SUPFAM" id="SSF50998">
    <property type="entry name" value="Quinoprotein alcohol dehydrogenase-like"/>
    <property type="match status" value="1"/>
</dbReference>
<evidence type="ECO:0000313" key="2">
    <source>
        <dbReference type="EMBL" id="GBD08896.1"/>
    </source>
</evidence>
<dbReference type="EMBL" id="BEHY01000020">
    <property type="protein sequence ID" value="GBD08896.1"/>
    <property type="molecule type" value="Genomic_DNA"/>
</dbReference>
<protein>
    <submittedName>
        <fullName evidence="2">Uncharacterized protein</fullName>
    </submittedName>
</protein>